<dbReference type="OrthoDB" id="6077919at2759"/>
<dbReference type="AlphaFoldDB" id="A0A7R8WMS3"/>
<protein>
    <submittedName>
        <fullName evidence="4">Uncharacterized protein</fullName>
    </submittedName>
</protein>
<sequence>ELTHAGEKAFSCSICVKGFRSKSLLHYHEKKHSEGIESGCALSFTQTHKLIDVGEKPVACWIYGRAFAYMSAVDFATSGRPPGASVWAHTGQIMNAEFKSFEERMRRSGERFEFRTLVSNHMTNKFIYNGEKLCLQNLWKIFCTQPPFIHAQVETYWRKGIQLLYLCQKHFVGSRYFTVTKRNTLKGINFPTSGRPPGASEWAHTEQIINAAGLKVS</sequence>
<dbReference type="PROSITE" id="PS50157">
    <property type="entry name" value="ZINC_FINGER_C2H2_2"/>
    <property type="match status" value="1"/>
</dbReference>
<keyword evidence="3" id="KW-0862">Zinc</keyword>
<keyword evidence="2" id="KW-0863">Zinc-finger</keyword>
<accession>A0A7R8WMS3</accession>
<organism evidence="4">
    <name type="scientific">Cyprideis torosa</name>
    <dbReference type="NCBI Taxonomy" id="163714"/>
    <lineage>
        <taxon>Eukaryota</taxon>
        <taxon>Metazoa</taxon>
        <taxon>Ecdysozoa</taxon>
        <taxon>Arthropoda</taxon>
        <taxon>Crustacea</taxon>
        <taxon>Oligostraca</taxon>
        <taxon>Ostracoda</taxon>
        <taxon>Podocopa</taxon>
        <taxon>Podocopida</taxon>
        <taxon>Cytherocopina</taxon>
        <taxon>Cytheroidea</taxon>
        <taxon>Cytherideidae</taxon>
        <taxon>Cyprideis</taxon>
    </lineage>
</organism>
<dbReference type="EMBL" id="OB667042">
    <property type="protein sequence ID" value="CAD7233825.1"/>
    <property type="molecule type" value="Genomic_DNA"/>
</dbReference>
<evidence type="ECO:0000256" key="2">
    <source>
        <dbReference type="ARBA" id="ARBA00022771"/>
    </source>
</evidence>
<feature type="non-terminal residue" evidence="4">
    <location>
        <position position="217"/>
    </location>
</feature>
<dbReference type="InterPro" id="IPR013087">
    <property type="entry name" value="Znf_C2H2_type"/>
</dbReference>
<proteinExistence type="predicted"/>
<evidence type="ECO:0000256" key="1">
    <source>
        <dbReference type="ARBA" id="ARBA00022723"/>
    </source>
</evidence>
<name>A0A7R8WMS3_9CRUS</name>
<dbReference type="PROSITE" id="PS00028">
    <property type="entry name" value="ZINC_FINGER_C2H2_1"/>
    <property type="match status" value="1"/>
</dbReference>
<reference evidence="4" key="1">
    <citation type="submission" date="2020-11" db="EMBL/GenBank/DDBJ databases">
        <authorList>
            <person name="Tran Van P."/>
        </authorList>
    </citation>
    <scope>NUCLEOTIDE SEQUENCE</scope>
</reference>
<dbReference type="SUPFAM" id="SSF57667">
    <property type="entry name" value="beta-beta-alpha zinc fingers"/>
    <property type="match status" value="1"/>
</dbReference>
<dbReference type="GO" id="GO:0008270">
    <property type="term" value="F:zinc ion binding"/>
    <property type="evidence" value="ECO:0007669"/>
    <property type="project" value="UniProtKB-KW"/>
</dbReference>
<dbReference type="InterPro" id="IPR036236">
    <property type="entry name" value="Znf_C2H2_sf"/>
</dbReference>
<evidence type="ECO:0000256" key="3">
    <source>
        <dbReference type="ARBA" id="ARBA00022833"/>
    </source>
</evidence>
<keyword evidence="1" id="KW-0479">Metal-binding</keyword>
<evidence type="ECO:0000313" key="4">
    <source>
        <dbReference type="EMBL" id="CAD7233825.1"/>
    </source>
</evidence>
<dbReference type="Gene3D" id="3.30.160.60">
    <property type="entry name" value="Classic Zinc Finger"/>
    <property type="match status" value="1"/>
</dbReference>
<feature type="non-terminal residue" evidence="4">
    <location>
        <position position="1"/>
    </location>
</feature>
<gene>
    <name evidence="4" type="ORF">CTOB1V02_LOCUS11644</name>
</gene>
<dbReference type="FunFam" id="3.30.160.60:FF:000446">
    <property type="entry name" value="Zinc finger protein"/>
    <property type="match status" value="1"/>
</dbReference>
<dbReference type="GO" id="GO:0005634">
    <property type="term" value="C:nucleus"/>
    <property type="evidence" value="ECO:0007669"/>
    <property type="project" value="UniProtKB-ARBA"/>
</dbReference>